<evidence type="ECO:0000313" key="8">
    <source>
        <dbReference type="Proteomes" id="UP000799537"/>
    </source>
</evidence>
<dbReference type="RefSeq" id="XP_033663344.1">
    <property type="nucleotide sequence ID" value="XM_033808409.1"/>
</dbReference>
<feature type="domain" description="O-methyltransferase dimerisation" evidence="6">
    <location>
        <begin position="64"/>
        <end position="130"/>
    </location>
</feature>
<protein>
    <submittedName>
        <fullName evidence="7">Uncharacterized protein</fullName>
    </submittedName>
</protein>
<name>A0A6A6C612_ZASCE</name>
<dbReference type="GO" id="GO:0032259">
    <property type="term" value="P:methylation"/>
    <property type="evidence" value="ECO:0007669"/>
    <property type="project" value="UniProtKB-KW"/>
</dbReference>
<proteinExistence type="predicted"/>
<keyword evidence="1" id="KW-0489">Methyltransferase</keyword>
<dbReference type="GO" id="GO:0008171">
    <property type="term" value="F:O-methyltransferase activity"/>
    <property type="evidence" value="ECO:0007669"/>
    <property type="project" value="InterPro"/>
</dbReference>
<keyword evidence="2" id="KW-0808">Transferase</keyword>
<feature type="domain" description="O-methyltransferase C-terminal" evidence="5">
    <location>
        <begin position="169"/>
        <end position="368"/>
    </location>
</feature>
<evidence type="ECO:0000313" key="7">
    <source>
        <dbReference type="EMBL" id="KAF2162455.1"/>
    </source>
</evidence>
<dbReference type="PROSITE" id="PS51683">
    <property type="entry name" value="SAM_OMT_II"/>
    <property type="match status" value="1"/>
</dbReference>
<dbReference type="Gene3D" id="1.10.10.10">
    <property type="entry name" value="Winged helix-like DNA-binding domain superfamily/Winged helix DNA-binding domain"/>
    <property type="match status" value="1"/>
</dbReference>
<keyword evidence="8" id="KW-1185">Reference proteome</keyword>
<dbReference type="InterPro" id="IPR029063">
    <property type="entry name" value="SAM-dependent_MTases_sf"/>
</dbReference>
<organism evidence="7 8">
    <name type="scientific">Zasmidium cellare ATCC 36951</name>
    <dbReference type="NCBI Taxonomy" id="1080233"/>
    <lineage>
        <taxon>Eukaryota</taxon>
        <taxon>Fungi</taxon>
        <taxon>Dikarya</taxon>
        <taxon>Ascomycota</taxon>
        <taxon>Pezizomycotina</taxon>
        <taxon>Dothideomycetes</taxon>
        <taxon>Dothideomycetidae</taxon>
        <taxon>Mycosphaerellales</taxon>
        <taxon>Mycosphaerellaceae</taxon>
        <taxon>Zasmidium</taxon>
    </lineage>
</organism>
<dbReference type="SUPFAM" id="SSF46785">
    <property type="entry name" value="Winged helix' DNA-binding domain"/>
    <property type="match status" value="1"/>
</dbReference>
<feature type="active site" description="Proton acceptor" evidence="4">
    <location>
        <position position="299"/>
    </location>
</feature>
<sequence>MGSNADLAAKFESVSNEAVKALKGSNSAEREEVLREGRRLVQQLQTPADYALRMVWAPVELSAAAAACEMGIFASLAQGDKPMTTAEIARSSEGGDVLLVQRIVQALAAHGLIDQTDEQHYLANDITRDFTTPGRHGSAMTQMFSMRAYSALPWFLRKNGYKSPASVKECCWQEVYEGDGTIWEWMKENPEMGKYFNDYMAAARPYTSSALVEEFPFEKLFEGSTGEEIVFVDVGGGHGHQALSLRKSFPPERGRMILQDLPQVAEGKSLEGVEVMVHDMFKEQPIKGARAYYFRGVLHDHDDPVCQDFLKQIVKVMGPDSRLLVHDAIIEDFMPSIQSVRQDLGLMCLFAGRERTKAQMKALLESVGLTVVATYKAGPEKWSVTEARLS</sequence>
<dbReference type="InterPro" id="IPR036390">
    <property type="entry name" value="WH_DNA-bd_sf"/>
</dbReference>
<dbReference type="GO" id="GO:0046983">
    <property type="term" value="F:protein dimerization activity"/>
    <property type="evidence" value="ECO:0007669"/>
    <property type="project" value="InterPro"/>
</dbReference>
<dbReference type="CDD" id="cd02440">
    <property type="entry name" value="AdoMet_MTases"/>
    <property type="match status" value="1"/>
</dbReference>
<dbReference type="Pfam" id="PF08100">
    <property type="entry name" value="Dimerisation"/>
    <property type="match status" value="1"/>
</dbReference>
<gene>
    <name evidence="7" type="ORF">M409DRAFT_27079</name>
</gene>
<dbReference type="AlphaFoldDB" id="A0A6A6C612"/>
<dbReference type="PIRSF" id="PIRSF005739">
    <property type="entry name" value="O-mtase"/>
    <property type="match status" value="1"/>
</dbReference>
<evidence type="ECO:0000259" key="5">
    <source>
        <dbReference type="Pfam" id="PF00891"/>
    </source>
</evidence>
<dbReference type="EMBL" id="ML993613">
    <property type="protein sequence ID" value="KAF2162455.1"/>
    <property type="molecule type" value="Genomic_DNA"/>
</dbReference>
<dbReference type="InterPro" id="IPR016461">
    <property type="entry name" value="COMT-like"/>
</dbReference>
<evidence type="ECO:0000256" key="4">
    <source>
        <dbReference type="PIRSR" id="PIRSR005739-1"/>
    </source>
</evidence>
<dbReference type="Proteomes" id="UP000799537">
    <property type="component" value="Unassembled WGS sequence"/>
</dbReference>
<evidence type="ECO:0000256" key="1">
    <source>
        <dbReference type="ARBA" id="ARBA00022603"/>
    </source>
</evidence>
<dbReference type="OrthoDB" id="3639223at2759"/>
<dbReference type="Pfam" id="PF00891">
    <property type="entry name" value="Methyltransf_2"/>
    <property type="match status" value="1"/>
</dbReference>
<keyword evidence="3" id="KW-0949">S-adenosyl-L-methionine</keyword>
<accession>A0A6A6C612</accession>
<evidence type="ECO:0000256" key="3">
    <source>
        <dbReference type="ARBA" id="ARBA00022691"/>
    </source>
</evidence>
<evidence type="ECO:0000259" key="6">
    <source>
        <dbReference type="Pfam" id="PF08100"/>
    </source>
</evidence>
<dbReference type="PANTHER" id="PTHR43712:SF1">
    <property type="entry name" value="HYPOTHETICAL O-METHYLTRANSFERASE (EUROFUNG)-RELATED"/>
    <property type="match status" value="1"/>
</dbReference>
<evidence type="ECO:0000256" key="2">
    <source>
        <dbReference type="ARBA" id="ARBA00022679"/>
    </source>
</evidence>
<reference evidence="7" key="1">
    <citation type="journal article" date="2020" name="Stud. Mycol.">
        <title>101 Dothideomycetes genomes: a test case for predicting lifestyles and emergence of pathogens.</title>
        <authorList>
            <person name="Haridas S."/>
            <person name="Albert R."/>
            <person name="Binder M."/>
            <person name="Bloem J."/>
            <person name="Labutti K."/>
            <person name="Salamov A."/>
            <person name="Andreopoulos B."/>
            <person name="Baker S."/>
            <person name="Barry K."/>
            <person name="Bills G."/>
            <person name="Bluhm B."/>
            <person name="Cannon C."/>
            <person name="Castanera R."/>
            <person name="Culley D."/>
            <person name="Daum C."/>
            <person name="Ezra D."/>
            <person name="Gonzalez J."/>
            <person name="Henrissat B."/>
            <person name="Kuo A."/>
            <person name="Liang C."/>
            <person name="Lipzen A."/>
            <person name="Lutzoni F."/>
            <person name="Magnuson J."/>
            <person name="Mondo S."/>
            <person name="Nolan M."/>
            <person name="Ohm R."/>
            <person name="Pangilinan J."/>
            <person name="Park H.-J."/>
            <person name="Ramirez L."/>
            <person name="Alfaro M."/>
            <person name="Sun H."/>
            <person name="Tritt A."/>
            <person name="Yoshinaga Y."/>
            <person name="Zwiers L.-H."/>
            <person name="Turgeon B."/>
            <person name="Goodwin S."/>
            <person name="Spatafora J."/>
            <person name="Crous P."/>
            <person name="Grigoriev I."/>
        </authorList>
    </citation>
    <scope>NUCLEOTIDE SEQUENCE</scope>
    <source>
        <strain evidence="7">ATCC 36951</strain>
    </source>
</reference>
<dbReference type="Gene3D" id="3.40.50.150">
    <property type="entry name" value="Vaccinia Virus protein VP39"/>
    <property type="match status" value="1"/>
</dbReference>
<dbReference type="InterPro" id="IPR036388">
    <property type="entry name" value="WH-like_DNA-bd_sf"/>
</dbReference>
<dbReference type="InterPro" id="IPR012967">
    <property type="entry name" value="COMT_dimerisation"/>
</dbReference>
<dbReference type="PANTHER" id="PTHR43712">
    <property type="entry name" value="PUTATIVE (AFU_ORTHOLOGUE AFUA_4G14580)-RELATED"/>
    <property type="match status" value="1"/>
</dbReference>
<dbReference type="GeneID" id="54561681"/>
<dbReference type="SUPFAM" id="SSF53335">
    <property type="entry name" value="S-adenosyl-L-methionine-dependent methyltransferases"/>
    <property type="match status" value="1"/>
</dbReference>
<dbReference type="InterPro" id="IPR001077">
    <property type="entry name" value="COMT_C"/>
</dbReference>